<gene>
    <name evidence="2" type="ORF">BDK51DRAFT_28669</name>
</gene>
<proteinExistence type="predicted"/>
<dbReference type="OrthoDB" id="8061355at2759"/>
<reference evidence="3" key="1">
    <citation type="journal article" date="2018" name="Nat. Microbiol.">
        <title>Leveraging single-cell genomics to expand the fungal tree of life.</title>
        <authorList>
            <person name="Ahrendt S.R."/>
            <person name="Quandt C.A."/>
            <person name="Ciobanu D."/>
            <person name="Clum A."/>
            <person name="Salamov A."/>
            <person name="Andreopoulos B."/>
            <person name="Cheng J.F."/>
            <person name="Woyke T."/>
            <person name="Pelin A."/>
            <person name="Henrissat B."/>
            <person name="Reynolds N.K."/>
            <person name="Benny G.L."/>
            <person name="Smith M.E."/>
            <person name="James T.Y."/>
            <person name="Grigoriev I.V."/>
        </authorList>
    </citation>
    <scope>NUCLEOTIDE SEQUENCE [LARGE SCALE GENOMIC DNA]</scope>
</reference>
<dbReference type="Proteomes" id="UP000269721">
    <property type="component" value="Unassembled WGS sequence"/>
</dbReference>
<dbReference type="EMBL" id="KZ994591">
    <property type="protein sequence ID" value="RKO92547.1"/>
    <property type="molecule type" value="Genomic_DNA"/>
</dbReference>
<keyword evidence="1" id="KW-0812">Transmembrane</keyword>
<feature type="non-terminal residue" evidence="2">
    <location>
        <position position="436"/>
    </location>
</feature>
<sequence length="436" mass="47479">MAGRRRFFSLTFCTLTVTFLDERALARKAVSFQRRQWFTNIFCVALCPLLMVLVSSVLGTVIKNIINGSGLGYDILYCSNLPSVNEQNWPIYNLDANGITNTSVGQYPVVTDQLLKHANFYDTSRLALQDVTSTGSTSISTSSIGTGLSCVSWFGEAYPTDDTINPYSRPVSRQVDAYANKDSAYVNEVSTGWLDILLPSILADPAGRIQAISLAKTFVQYQMHPWAIVALGPNVNPTDVGEPPIPPPLTNPSAIPTTLGGSTLPMFKSALNASGLLDTIEPRWAVTVDVNALAISAVQQVPYFSFPAANITDYHSLELVLGGLLKQVIVNLSSVDKHVLFESSPSSQDIVGFFTNASVVTNGMPYGALFFDRVDHLNKRYNYTLGFGEDVRLRSGGEFAPQGRRQFLQQAQLSNAILRFSNPALLGSVVITQGTR</sequence>
<evidence type="ECO:0000256" key="1">
    <source>
        <dbReference type="SAM" id="Phobius"/>
    </source>
</evidence>
<keyword evidence="3" id="KW-1185">Reference proteome</keyword>
<organism evidence="2 3">
    <name type="scientific">Blyttiomyces helicus</name>
    <dbReference type="NCBI Taxonomy" id="388810"/>
    <lineage>
        <taxon>Eukaryota</taxon>
        <taxon>Fungi</taxon>
        <taxon>Fungi incertae sedis</taxon>
        <taxon>Chytridiomycota</taxon>
        <taxon>Chytridiomycota incertae sedis</taxon>
        <taxon>Chytridiomycetes</taxon>
        <taxon>Chytridiomycetes incertae sedis</taxon>
        <taxon>Blyttiomyces</taxon>
    </lineage>
</organism>
<accession>A0A4V1IS72</accession>
<dbReference type="AlphaFoldDB" id="A0A4V1IS72"/>
<name>A0A4V1IS72_9FUNG</name>
<keyword evidence="1" id="KW-1133">Transmembrane helix</keyword>
<evidence type="ECO:0000313" key="2">
    <source>
        <dbReference type="EMBL" id="RKO92547.1"/>
    </source>
</evidence>
<evidence type="ECO:0000313" key="3">
    <source>
        <dbReference type="Proteomes" id="UP000269721"/>
    </source>
</evidence>
<protein>
    <submittedName>
        <fullName evidence="2">Uncharacterized protein</fullName>
    </submittedName>
</protein>
<keyword evidence="1" id="KW-0472">Membrane</keyword>
<feature type="transmembrane region" description="Helical" evidence="1">
    <location>
        <begin position="36"/>
        <end position="62"/>
    </location>
</feature>